<accession>A0ABW0EDU4</accession>
<evidence type="ECO:0000256" key="1">
    <source>
        <dbReference type="SAM" id="SignalP"/>
    </source>
</evidence>
<reference evidence="3" key="1">
    <citation type="journal article" date="2019" name="Int. J. Syst. Evol. Microbiol.">
        <title>The Global Catalogue of Microorganisms (GCM) 10K type strain sequencing project: providing services to taxonomists for standard genome sequencing and annotation.</title>
        <authorList>
            <consortium name="The Broad Institute Genomics Platform"/>
            <consortium name="The Broad Institute Genome Sequencing Center for Infectious Disease"/>
            <person name="Wu L."/>
            <person name="Ma J."/>
        </authorList>
    </citation>
    <scope>NUCLEOTIDE SEQUENCE [LARGE SCALE GENOMIC DNA]</scope>
    <source>
        <strain evidence="3">KACC 12602</strain>
    </source>
</reference>
<dbReference type="PROSITE" id="PS51257">
    <property type="entry name" value="PROKAR_LIPOPROTEIN"/>
    <property type="match status" value="1"/>
</dbReference>
<comment type="caution">
    <text evidence="2">The sequence shown here is derived from an EMBL/GenBank/DDBJ whole genome shotgun (WGS) entry which is preliminary data.</text>
</comment>
<feature type="signal peptide" evidence="1">
    <location>
        <begin position="1"/>
        <end position="21"/>
    </location>
</feature>
<protein>
    <recommendedName>
        <fullName evidence="4">WG repeat-containing protein</fullName>
    </recommendedName>
</protein>
<gene>
    <name evidence="2" type="ORF">ACFPIB_14200</name>
</gene>
<keyword evidence="3" id="KW-1185">Reference proteome</keyword>
<evidence type="ECO:0000313" key="3">
    <source>
        <dbReference type="Proteomes" id="UP001596161"/>
    </source>
</evidence>
<evidence type="ECO:0000313" key="2">
    <source>
        <dbReference type="EMBL" id="MFC5271766.1"/>
    </source>
</evidence>
<organism evidence="2 3">
    <name type="scientific">Adhaeribacter terreus</name>
    <dbReference type="NCBI Taxonomy" id="529703"/>
    <lineage>
        <taxon>Bacteria</taxon>
        <taxon>Pseudomonadati</taxon>
        <taxon>Bacteroidota</taxon>
        <taxon>Cytophagia</taxon>
        <taxon>Cytophagales</taxon>
        <taxon>Hymenobacteraceae</taxon>
        <taxon>Adhaeribacter</taxon>
    </lineage>
</organism>
<dbReference type="EMBL" id="JBHSKT010000008">
    <property type="protein sequence ID" value="MFC5271766.1"/>
    <property type="molecule type" value="Genomic_DNA"/>
</dbReference>
<name>A0ABW0EDU4_9BACT</name>
<dbReference type="Proteomes" id="UP001596161">
    <property type="component" value="Unassembled WGS sequence"/>
</dbReference>
<dbReference type="RefSeq" id="WP_378018123.1">
    <property type="nucleotide sequence ID" value="NZ_JBHSKT010000008.1"/>
</dbReference>
<evidence type="ECO:0008006" key="4">
    <source>
        <dbReference type="Google" id="ProtNLM"/>
    </source>
</evidence>
<keyword evidence="1" id="KW-0732">Signal</keyword>
<feature type="chain" id="PRO_5046399480" description="WG repeat-containing protein" evidence="1">
    <location>
        <begin position="22"/>
        <end position="186"/>
    </location>
</feature>
<sequence>MRRSTVLVFSLFLSCSLNLNAQVKNGGLYDTYKSMLTVEDLFRLRQGKEVFFKFIDERPGLAINGDVRVIPTKILGEYNFVEIGDWKKEYDFDFSNSNRGHHKGIIVYDSLGHVISSKMYERLSGQNQYFLKEEWTLKDEIIDGIPYHYYSIQSYYNTGELWIDTFQRILDYEIPLRNCFKSELAG</sequence>
<proteinExistence type="predicted"/>